<keyword evidence="4 9" id="KW-0808">Transferase</keyword>
<dbReference type="OrthoDB" id="9803155at2"/>
<dbReference type="InterPro" id="IPR036393">
    <property type="entry name" value="AceGlu_kinase-like_sf"/>
</dbReference>
<evidence type="ECO:0000256" key="1">
    <source>
        <dbReference type="ARBA" id="ARBA00004828"/>
    </source>
</evidence>
<evidence type="ECO:0000259" key="10">
    <source>
        <dbReference type="Pfam" id="PF00696"/>
    </source>
</evidence>
<evidence type="ECO:0000256" key="2">
    <source>
        <dbReference type="ARBA" id="ARBA00022571"/>
    </source>
</evidence>
<dbReference type="GO" id="GO:0042450">
    <property type="term" value="P:L-arginine biosynthetic process via ornithine"/>
    <property type="evidence" value="ECO:0007669"/>
    <property type="project" value="UniProtKB-UniRule"/>
</dbReference>
<dbReference type="GO" id="GO:0005524">
    <property type="term" value="F:ATP binding"/>
    <property type="evidence" value="ECO:0007669"/>
    <property type="project" value="UniProtKB-UniRule"/>
</dbReference>
<feature type="site" description="Transition state stabilizer" evidence="9">
    <location>
        <position position="217"/>
    </location>
</feature>
<comment type="subcellular location">
    <subcellularLocation>
        <location evidence="9">Cytoplasm</location>
    </subcellularLocation>
</comment>
<dbReference type="InterPro" id="IPR037528">
    <property type="entry name" value="ArgB"/>
</dbReference>
<name>A0A1G6QS39_9BACL</name>
<gene>
    <name evidence="9" type="primary">argB</name>
    <name evidence="11" type="ORF">SAMN04488112_12325</name>
</gene>
<keyword evidence="9" id="KW-0963">Cytoplasm</keyword>
<keyword evidence="3 9" id="KW-0028">Amino-acid biosynthesis</keyword>
<dbReference type="InterPro" id="IPR004662">
    <property type="entry name" value="AcgluKinase_fam"/>
</dbReference>
<dbReference type="GO" id="GO:0005737">
    <property type="term" value="C:cytoplasm"/>
    <property type="evidence" value="ECO:0007669"/>
    <property type="project" value="UniProtKB-SubCell"/>
</dbReference>
<dbReference type="FunFam" id="3.40.1160.10:FF:000004">
    <property type="entry name" value="Acetylglutamate kinase"/>
    <property type="match status" value="1"/>
</dbReference>
<evidence type="ECO:0000256" key="4">
    <source>
        <dbReference type="ARBA" id="ARBA00022679"/>
    </source>
</evidence>
<keyword evidence="6 9" id="KW-0418">Kinase</keyword>
<dbReference type="UniPathway" id="UPA00068">
    <property type="reaction ID" value="UER00107"/>
</dbReference>
<evidence type="ECO:0000256" key="5">
    <source>
        <dbReference type="ARBA" id="ARBA00022741"/>
    </source>
</evidence>
<dbReference type="GO" id="GO:0003991">
    <property type="term" value="F:acetylglutamate kinase activity"/>
    <property type="evidence" value="ECO:0007669"/>
    <property type="project" value="UniProtKB-UniRule"/>
</dbReference>
<evidence type="ECO:0000256" key="9">
    <source>
        <dbReference type="HAMAP-Rule" id="MF_00082"/>
    </source>
</evidence>
<comment type="catalytic activity">
    <reaction evidence="8 9">
        <text>N-acetyl-L-glutamate + ATP = N-acetyl-L-glutamyl 5-phosphate + ADP</text>
        <dbReference type="Rhea" id="RHEA:14629"/>
        <dbReference type="ChEBI" id="CHEBI:30616"/>
        <dbReference type="ChEBI" id="CHEBI:44337"/>
        <dbReference type="ChEBI" id="CHEBI:57936"/>
        <dbReference type="ChEBI" id="CHEBI:456216"/>
        <dbReference type="EC" id="2.7.2.8"/>
    </reaction>
</comment>
<reference evidence="11 12" key="1">
    <citation type="submission" date="2016-10" db="EMBL/GenBank/DDBJ databases">
        <authorList>
            <person name="de Groot N.N."/>
        </authorList>
    </citation>
    <scope>NUCLEOTIDE SEQUENCE [LARGE SCALE GENOMIC DNA]</scope>
    <source>
        <strain evidence="11 12">DSM 45514</strain>
    </source>
</reference>
<dbReference type="InterPro" id="IPR001048">
    <property type="entry name" value="Asp/Glu/Uridylate_kinase"/>
</dbReference>
<dbReference type="EMBL" id="FMZA01000023">
    <property type="protein sequence ID" value="SDC94507.1"/>
    <property type="molecule type" value="Genomic_DNA"/>
</dbReference>
<feature type="binding site" evidence="9">
    <location>
        <position position="156"/>
    </location>
    <ligand>
        <name>substrate</name>
    </ligand>
</feature>
<feature type="domain" description="Aspartate/glutamate/uridylate kinase" evidence="10">
    <location>
        <begin position="6"/>
        <end position="236"/>
    </location>
</feature>
<sequence>MGFQPAVIKLGGSVLERLHPSFFQGCGQLMEEGIHPVIVHGGGPEISRVQQRLGFTARFVDGLRVTDDSGMKTVEMVLAGRVNKRLVADLQAAGHAAVGLSGVDGGLLEVKQRTPALGWVGDITAVRPRLLVDLMNAGWIPVVASLGADPAGQRYNVNADTAAGAITRALKAERLIMVTDVPGIHKGDGKKVLPRVTPAEIQQMIQEETITGGMIPKVEAALEGLTGSVDEVIVTDGSQSDCLTQKGTRIVKEVATSGPVSDICAK</sequence>
<evidence type="ECO:0000313" key="11">
    <source>
        <dbReference type="EMBL" id="SDC94507.1"/>
    </source>
</evidence>
<evidence type="ECO:0000256" key="6">
    <source>
        <dbReference type="ARBA" id="ARBA00022777"/>
    </source>
</evidence>
<dbReference type="PANTHER" id="PTHR23342">
    <property type="entry name" value="N-ACETYLGLUTAMATE SYNTHASE"/>
    <property type="match status" value="1"/>
</dbReference>
<proteinExistence type="inferred from homology"/>
<comment type="function">
    <text evidence="9">Catalyzes the ATP-dependent phosphorylation of N-acetyl-L-glutamate.</text>
</comment>
<dbReference type="EC" id="2.7.2.8" evidence="9"/>
<dbReference type="SUPFAM" id="SSF53633">
    <property type="entry name" value="Carbamate kinase-like"/>
    <property type="match status" value="1"/>
</dbReference>
<comment type="similarity">
    <text evidence="9">Belongs to the acetylglutamate kinase family. ArgB subfamily.</text>
</comment>
<keyword evidence="2 9" id="KW-0055">Arginine biosynthesis</keyword>
<dbReference type="AlphaFoldDB" id="A0A1G6QS39"/>
<dbReference type="HAMAP" id="MF_00082">
    <property type="entry name" value="ArgB"/>
    <property type="match status" value="1"/>
</dbReference>
<feature type="binding site" evidence="9">
    <location>
        <begin position="42"/>
        <end position="43"/>
    </location>
    <ligand>
        <name>substrate</name>
    </ligand>
</feature>
<dbReference type="PRINTS" id="PR00474">
    <property type="entry name" value="GLU5KINASE"/>
</dbReference>
<evidence type="ECO:0000256" key="3">
    <source>
        <dbReference type="ARBA" id="ARBA00022605"/>
    </source>
</evidence>
<dbReference type="Gene3D" id="3.40.1160.10">
    <property type="entry name" value="Acetylglutamate kinase-like"/>
    <property type="match status" value="1"/>
</dbReference>
<evidence type="ECO:0000256" key="7">
    <source>
        <dbReference type="ARBA" id="ARBA00022840"/>
    </source>
</evidence>
<organism evidence="11 12">
    <name type="scientific">Melghirimyces thermohalophilus</name>
    <dbReference type="NCBI Taxonomy" id="1236220"/>
    <lineage>
        <taxon>Bacteria</taxon>
        <taxon>Bacillati</taxon>
        <taxon>Bacillota</taxon>
        <taxon>Bacilli</taxon>
        <taxon>Bacillales</taxon>
        <taxon>Thermoactinomycetaceae</taxon>
        <taxon>Melghirimyces</taxon>
    </lineage>
</organism>
<feature type="site" description="Transition state stabilizer" evidence="9">
    <location>
        <position position="9"/>
    </location>
</feature>
<comment type="pathway">
    <text evidence="1 9">Amino-acid biosynthesis; L-arginine biosynthesis; N(2)-acetyl-L-ornithine from L-glutamate: step 2/4.</text>
</comment>
<accession>A0A1G6QS39</accession>
<dbReference type="CDD" id="cd04238">
    <property type="entry name" value="AAK_NAGK-like"/>
    <property type="match status" value="1"/>
</dbReference>
<dbReference type="InterPro" id="IPR001057">
    <property type="entry name" value="Glu/AcGlu_kinase"/>
</dbReference>
<keyword evidence="12" id="KW-1185">Reference proteome</keyword>
<evidence type="ECO:0000256" key="8">
    <source>
        <dbReference type="ARBA" id="ARBA00048141"/>
    </source>
</evidence>
<keyword evidence="5 9" id="KW-0547">Nucleotide-binding</keyword>
<keyword evidence="7 9" id="KW-0067">ATP-binding</keyword>
<dbReference type="RefSeq" id="WP_091572720.1">
    <property type="nucleotide sequence ID" value="NZ_FMZA01000023.1"/>
</dbReference>
<evidence type="ECO:0000313" key="12">
    <source>
        <dbReference type="Proteomes" id="UP000199387"/>
    </source>
</evidence>
<dbReference type="PANTHER" id="PTHR23342:SF0">
    <property type="entry name" value="N-ACETYLGLUTAMATE SYNTHASE, MITOCHONDRIAL"/>
    <property type="match status" value="1"/>
</dbReference>
<dbReference type="Pfam" id="PF00696">
    <property type="entry name" value="AA_kinase"/>
    <property type="match status" value="1"/>
</dbReference>
<dbReference type="PIRSF" id="PIRSF000728">
    <property type="entry name" value="NAGK"/>
    <property type="match status" value="1"/>
</dbReference>
<protein>
    <recommendedName>
        <fullName evidence="9">Acetylglutamate kinase</fullName>
        <ecNumber evidence="9">2.7.2.8</ecNumber>
    </recommendedName>
    <alternativeName>
        <fullName evidence="9">N-acetyl-L-glutamate 5-phosphotransferase</fullName>
    </alternativeName>
    <alternativeName>
        <fullName evidence="9">NAG kinase</fullName>
        <shortName evidence="9">NAGK</shortName>
    </alternativeName>
</protein>
<dbReference type="STRING" id="1236220.SAMN04488112_12325"/>
<feature type="binding site" evidence="9">
    <location>
        <position position="64"/>
    </location>
    <ligand>
        <name>substrate</name>
    </ligand>
</feature>
<dbReference type="Proteomes" id="UP000199387">
    <property type="component" value="Unassembled WGS sequence"/>
</dbReference>
<dbReference type="NCBIfam" id="TIGR00761">
    <property type="entry name" value="argB"/>
    <property type="match status" value="1"/>
</dbReference>